<name>A0A7D9LS05_PARCT</name>
<evidence type="ECO:0000256" key="6">
    <source>
        <dbReference type="ARBA" id="ARBA00023180"/>
    </source>
</evidence>
<dbReference type="OrthoDB" id="5979459at2759"/>
<dbReference type="PANTHER" id="PTHR12385:SF14">
    <property type="entry name" value="CHOLINE TRANSPORTER-LIKE 2"/>
    <property type="match status" value="1"/>
</dbReference>
<comment type="caution">
    <text evidence="7">Lacks conserved residue(s) required for the propagation of feature annotation.</text>
</comment>
<feature type="transmembrane region" description="Helical" evidence="7">
    <location>
        <begin position="109"/>
        <end position="133"/>
    </location>
</feature>
<evidence type="ECO:0000256" key="5">
    <source>
        <dbReference type="ARBA" id="ARBA00023136"/>
    </source>
</evidence>
<dbReference type="PANTHER" id="PTHR12385">
    <property type="entry name" value="CHOLINE TRANSPORTER-LIKE (SLC FAMILY 44)"/>
    <property type="match status" value="1"/>
</dbReference>
<proteinExistence type="inferred from homology"/>
<evidence type="ECO:0000256" key="1">
    <source>
        <dbReference type="ARBA" id="ARBA00004141"/>
    </source>
</evidence>
<dbReference type="EMBL" id="CACRXK020023490">
    <property type="protein sequence ID" value="CAB4037806.1"/>
    <property type="molecule type" value="Genomic_DNA"/>
</dbReference>
<reference evidence="8" key="1">
    <citation type="submission" date="2020-04" db="EMBL/GenBank/DDBJ databases">
        <authorList>
            <person name="Alioto T."/>
            <person name="Alioto T."/>
            <person name="Gomez Garrido J."/>
        </authorList>
    </citation>
    <scope>NUCLEOTIDE SEQUENCE</scope>
    <source>
        <strain evidence="8">A484AB</strain>
    </source>
</reference>
<keyword evidence="6" id="KW-0325">Glycoprotein</keyword>
<comment type="function">
    <text evidence="7">Choline transporter.</text>
</comment>
<organism evidence="8 9">
    <name type="scientific">Paramuricea clavata</name>
    <name type="common">Red gorgonian</name>
    <name type="synonym">Violescent sea-whip</name>
    <dbReference type="NCBI Taxonomy" id="317549"/>
    <lineage>
        <taxon>Eukaryota</taxon>
        <taxon>Metazoa</taxon>
        <taxon>Cnidaria</taxon>
        <taxon>Anthozoa</taxon>
        <taxon>Octocorallia</taxon>
        <taxon>Malacalcyonacea</taxon>
        <taxon>Plexauridae</taxon>
        <taxon>Paramuricea</taxon>
    </lineage>
</organism>
<comment type="similarity">
    <text evidence="2 7">Belongs to the CTL (choline transporter-like) family.</text>
</comment>
<gene>
    <name evidence="8" type="ORF">PACLA_8A009319</name>
</gene>
<comment type="subcellular location">
    <subcellularLocation>
        <location evidence="7">Cell membrane</location>
        <topology evidence="7">Multi-pass membrane protein</topology>
    </subcellularLocation>
    <subcellularLocation>
        <location evidence="1">Membrane</location>
        <topology evidence="1">Multi-pass membrane protein</topology>
    </subcellularLocation>
</comment>
<evidence type="ECO:0000256" key="4">
    <source>
        <dbReference type="ARBA" id="ARBA00022989"/>
    </source>
</evidence>
<accession>A0A7D9LS05</accession>
<keyword evidence="3 7" id="KW-0812">Transmembrane</keyword>
<evidence type="ECO:0000256" key="7">
    <source>
        <dbReference type="RuleBase" id="RU368066"/>
    </source>
</evidence>
<evidence type="ECO:0000256" key="2">
    <source>
        <dbReference type="ARBA" id="ARBA00007168"/>
    </source>
</evidence>
<evidence type="ECO:0000313" key="8">
    <source>
        <dbReference type="EMBL" id="CAB4037806.1"/>
    </source>
</evidence>
<comment type="caution">
    <text evidence="8">The sequence shown here is derived from an EMBL/GenBank/DDBJ whole genome shotgun (WGS) entry which is preliminary data.</text>
</comment>
<keyword evidence="5 7" id="KW-0472">Membrane</keyword>
<dbReference type="Pfam" id="PF04515">
    <property type="entry name" value="Choline_transpo"/>
    <property type="match status" value="1"/>
</dbReference>
<dbReference type="InterPro" id="IPR007603">
    <property type="entry name" value="Choline_transptr-like"/>
</dbReference>
<keyword evidence="4 7" id="KW-1133">Transmembrane helix</keyword>
<feature type="transmembrane region" description="Helical" evidence="7">
    <location>
        <begin position="82"/>
        <end position="103"/>
    </location>
</feature>
<dbReference type="AlphaFoldDB" id="A0A7D9LS05"/>
<dbReference type="Proteomes" id="UP001152795">
    <property type="component" value="Unassembled WGS sequence"/>
</dbReference>
<evidence type="ECO:0000256" key="3">
    <source>
        <dbReference type="ARBA" id="ARBA00022692"/>
    </source>
</evidence>
<dbReference type="GO" id="GO:0022857">
    <property type="term" value="F:transmembrane transporter activity"/>
    <property type="evidence" value="ECO:0007669"/>
    <property type="project" value="UniProtKB-UniRule"/>
</dbReference>
<sequence length="181" mass="21184">MLEYIEHKLKESGQNNQIVKYIMKCLKCCFWCLEKFLKFLNKNAYIEIAIYGKNFCVSAKNAFFLLMRNVVRVVVLDKVTDFLLFIGKVTITLAMAVGSFYWFERDKNLNYFLAPVIIITVATYVIATAFFSVYEMAIDTLFLCFLEDLERNDGSEEKPYYMSKKLKKILGKKNKRNSDSE</sequence>
<dbReference type="GO" id="GO:0005886">
    <property type="term" value="C:plasma membrane"/>
    <property type="evidence" value="ECO:0007669"/>
    <property type="project" value="UniProtKB-SubCell"/>
</dbReference>
<keyword evidence="9" id="KW-1185">Reference proteome</keyword>
<evidence type="ECO:0000313" key="9">
    <source>
        <dbReference type="Proteomes" id="UP001152795"/>
    </source>
</evidence>
<protein>
    <recommendedName>
        <fullName evidence="7">Choline transporter-like protein</fullName>
    </recommendedName>
</protein>